<keyword evidence="3" id="KW-0378">Hydrolase</keyword>
<organism evidence="3 4">
    <name type="scientific">Hydrogenophaga pseudoflava</name>
    <name type="common">Pseudomonas carboxydoflava</name>
    <dbReference type="NCBI Taxonomy" id="47421"/>
    <lineage>
        <taxon>Bacteria</taxon>
        <taxon>Pseudomonadati</taxon>
        <taxon>Pseudomonadota</taxon>
        <taxon>Betaproteobacteria</taxon>
        <taxon>Burkholderiales</taxon>
        <taxon>Comamonadaceae</taxon>
        <taxon>Hydrogenophaga</taxon>
    </lineage>
</organism>
<dbReference type="EC" id="3.5.2.6" evidence="3"/>
<proteinExistence type="inferred from homology"/>
<reference evidence="3 4" key="1">
    <citation type="submission" date="2019-03" db="EMBL/GenBank/DDBJ databases">
        <authorList>
            <person name="Sebastian G."/>
            <person name="Baumann P."/>
            <person name="Ruckert C."/>
            <person name="Kalinowski J."/>
            <person name="Nebel B."/>
            <person name="Takors R."/>
            <person name="Blombach B."/>
        </authorList>
    </citation>
    <scope>NUCLEOTIDE SEQUENCE [LARGE SCALE GENOMIC DNA]</scope>
    <source>
        <strain evidence="3 4">DSM 1084</strain>
    </source>
</reference>
<dbReference type="KEGG" id="hpse:HPF_11645"/>
<dbReference type="CDD" id="cd16282">
    <property type="entry name" value="metallo-hydrolase-like_MBL-fold"/>
    <property type="match status" value="1"/>
</dbReference>
<dbReference type="PANTHER" id="PTHR42951">
    <property type="entry name" value="METALLO-BETA-LACTAMASE DOMAIN-CONTAINING"/>
    <property type="match status" value="1"/>
</dbReference>
<protein>
    <submittedName>
        <fullName evidence="3">Beta-lactamase</fullName>
        <ecNumber evidence="3">3.5.2.6</ecNumber>
    </submittedName>
</protein>
<dbReference type="Gene3D" id="3.60.15.10">
    <property type="entry name" value="Ribonuclease Z/Hydroxyacylglutathione hydrolase-like"/>
    <property type="match status" value="1"/>
</dbReference>
<dbReference type="AlphaFoldDB" id="A0A4P6X3R3"/>
<evidence type="ECO:0000259" key="2">
    <source>
        <dbReference type="SMART" id="SM00849"/>
    </source>
</evidence>
<sequence length="319" mass="34786">MLGMKQLFWKQRPPGKVIAGWFVAIFAAMPVHAVEVQFNKVVDGVYAFIGETGARSESNEGLNANLGLVVTTDGAVLIDSGATFQGARQIHEAIRRVTNQPVKWVINTGGQDHRWLGNGYFLSQGAEVLAHAAGQADMVSRGGDHVAGLRQVLGVKVDGTDPTFPSQWIQGKDVTLTLGGVTFQFKHRGGAHTPGDMLVWLPQQRVVFSGDVVYVDRMLGVLPISNTKHWLETFAEMERLAPVHIVPGHGRVSNLGKARVETRDYLTALRAHMRKAVDEGAGISTAIKSFDSKPFMHLLNAAELMPGNGSRTYLEVERE</sequence>
<dbReference type="InterPro" id="IPR036866">
    <property type="entry name" value="RibonucZ/Hydroxyglut_hydro"/>
</dbReference>
<evidence type="ECO:0000313" key="3">
    <source>
        <dbReference type="EMBL" id="QBM28344.1"/>
    </source>
</evidence>
<dbReference type="SMART" id="SM00849">
    <property type="entry name" value="Lactamase_B"/>
    <property type="match status" value="1"/>
</dbReference>
<dbReference type="PANTHER" id="PTHR42951:SF4">
    <property type="entry name" value="ACYL-COENZYME A THIOESTERASE MBLAC2"/>
    <property type="match status" value="1"/>
</dbReference>
<dbReference type="EMBL" id="CP037867">
    <property type="protein sequence ID" value="QBM28344.1"/>
    <property type="molecule type" value="Genomic_DNA"/>
</dbReference>
<dbReference type="Pfam" id="PF00753">
    <property type="entry name" value="Lactamase_B"/>
    <property type="match status" value="1"/>
</dbReference>
<dbReference type="SUPFAM" id="SSF56281">
    <property type="entry name" value="Metallo-hydrolase/oxidoreductase"/>
    <property type="match status" value="1"/>
</dbReference>
<evidence type="ECO:0000256" key="1">
    <source>
        <dbReference type="ARBA" id="ARBA00005250"/>
    </source>
</evidence>
<comment type="similarity">
    <text evidence="1">Belongs to the metallo-beta-lactamase superfamily. Class-B beta-lactamase family.</text>
</comment>
<gene>
    <name evidence="3" type="primary">cphA2</name>
    <name evidence="3" type="ORF">HPF_11645</name>
</gene>
<dbReference type="Proteomes" id="UP000293912">
    <property type="component" value="Chromosome"/>
</dbReference>
<dbReference type="InterPro" id="IPR001279">
    <property type="entry name" value="Metallo-B-lactamas"/>
</dbReference>
<evidence type="ECO:0000313" key="4">
    <source>
        <dbReference type="Proteomes" id="UP000293912"/>
    </source>
</evidence>
<name>A0A4P6X3R3_HYDPS</name>
<keyword evidence="4" id="KW-1185">Reference proteome</keyword>
<dbReference type="InterPro" id="IPR050855">
    <property type="entry name" value="NDM-1-like"/>
</dbReference>
<dbReference type="GO" id="GO:0008800">
    <property type="term" value="F:beta-lactamase activity"/>
    <property type="evidence" value="ECO:0007669"/>
    <property type="project" value="UniProtKB-EC"/>
</dbReference>
<feature type="domain" description="Metallo-beta-lactamase" evidence="2">
    <location>
        <begin position="63"/>
        <end position="249"/>
    </location>
</feature>
<accession>A0A4P6X3R3</accession>
<dbReference type="GO" id="GO:0017001">
    <property type="term" value="P:antibiotic catabolic process"/>
    <property type="evidence" value="ECO:0007669"/>
    <property type="project" value="UniProtKB-ARBA"/>
</dbReference>